<dbReference type="PANTHER" id="PTHR10851:SF0">
    <property type="entry name" value="PYRIDOXINE-5'-PHOSPHATE OXIDASE"/>
    <property type="match status" value="1"/>
</dbReference>
<dbReference type="InterPro" id="IPR012349">
    <property type="entry name" value="Split_barrel_FMN-bd"/>
</dbReference>
<evidence type="ECO:0000256" key="2">
    <source>
        <dbReference type="ARBA" id="ARBA00022630"/>
    </source>
</evidence>
<feature type="domain" description="Pyridoxamine 5'-phosphate oxidase N-terminal" evidence="6">
    <location>
        <begin position="34"/>
        <end position="159"/>
    </location>
</feature>
<dbReference type="InterPro" id="IPR019740">
    <property type="entry name" value="Pyridox_Oxase_CS"/>
</dbReference>
<evidence type="ECO:0000256" key="1">
    <source>
        <dbReference type="ARBA" id="ARBA00001917"/>
    </source>
</evidence>
<dbReference type="PIRSF" id="PIRSF000190">
    <property type="entry name" value="Pyd_amn-ph_oxd"/>
    <property type="match status" value="1"/>
</dbReference>
<sequence length="212" mass="24747">MTTLSDTRRQYDYSRLTRKQLNADPFKQMQHWLEQAKQAELKDATSMTLATSGENAMPDARIVLLKQLDEKGFSWYTSYASNKGQQLLNNPNACLLFYWRDFDRQVKVQGRVEKLSAEDAENYFHSRPLESQFSAAASQQSQAIDSRQSLEKKLQQLKNINANAVEKPDTWGGYRLLPSAFEFWQGRENRLHDRFTYLLDENGQWLITRLQP</sequence>
<evidence type="ECO:0000313" key="8">
    <source>
        <dbReference type="EMBL" id="VAW58692.1"/>
    </source>
</evidence>
<dbReference type="GO" id="GO:0010181">
    <property type="term" value="F:FMN binding"/>
    <property type="evidence" value="ECO:0007669"/>
    <property type="project" value="InterPro"/>
</dbReference>
<proteinExistence type="inferred from homology"/>
<comment type="cofactor">
    <cofactor evidence="1">
        <name>FMN</name>
        <dbReference type="ChEBI" id="CHEBI:58210"/>
    </cofactor>
</comment>
<feature type="domain" description="Pyridoxine 5'-phosphate oxidase dimerisation C-terminal" evidence="7">
    <location>
        <begin position="171"/>
        <end position="212"/>
    </location>
</feature>
<keyword evidence="5" id="KW-0175">Coiled coil</keyword>
<dbReference type="AlphaFoldDB" id="A0A3B0X5G6"/>
<dbReference type="SUPFAM" id="SSF50475">
    <property type="entry name" value="FMN-binding split barrel"/>
    <property type="match status" value="1"/>
</dbReference>
<dbReference type="PROSITE" id="PS01064">
    <property type="entry name" value="PYRIDOX_OXIDASE"/>
    <property type="match status" value="1"/>
</dbReference>
<keyword evidence="4 8" id="KW-0560">Oxidoreductase</keyword>
<dbReference type="NCBIfam" id="TIGR00558">
    <property type="entry name" value="pdxH"/>
    <property type="match status" value="1"/>
</dbReference>
<dbReference type="NCBIfam" id="NF004231">
    <property type="entry name" value="PRK05679.1"/>
    <property type="match status" value="1"/>
</dbReference>
<dbReference type="Pfam" id="PF01243">
    <property type="entry name" value="PNPOx_N"/>
    <property type="match status" value="1"/>
</dbReference>
<dbReference type="Pfam" id="PF10590">
    <property type="entry name" value="PNP_phzG_C"/>
    <property type="match status" value="1"/>
</dbReference>
<evidence type="ECO:0000256" key="4">
    <source>
        <dbReference type="ARBA" id="ARBA00023002"/>
    </source>
</evidence>
<dbReference type="InterPro" id="IPR011576">
    <property type="entry name" value="Pyridox_Oxase_N"/>
</dbReference>
<feature type="coiled-coil region" evidence="5">
    <location>
        <begin position="140"/>
        <end position="167"/>
    </location>
</feature>
<dbReference type="Gene3D" id="2.30.110.10">
    <property type="entry name" value="Electron Transport, Fmn-binding Protein, Chain A"/>
    <property type="match status" value="1"/>
</dbReference>
<evidence type="ECO:0000256" key="3">
    <source>
        <dbReference type="ARBA" id="ARBA00022643"/>
    </source>
</evidence>
<dbReference type="GO" id="GO:0008615">
    <property type="term" value="P:pyridoxine biosynthetic process"/>
    <property type="evidence" value="ECO:0007669"/>
    <property type="project" value="InterPro"/>
</dbReference>
<accession>A0A3B0X5G6</accession>
<keyword evidence="2" id="KW-0285">Flavoprotein</keyword>
<evidence type="ECO:0000259" key="6">
    <source>
        <dbReference type="Pfam" id="PF01243"/>
    </source>
</evidence>
<name>A0A3B0X5G6_9ZZZZ</name>
<dbReference type="EC" id="1.4.3.5" evidence="8"/>
<dbReference type="EMBL" id="UOFH01000027">
    <property type="protein sequence ID" value="VAW58692.1"/>
    <property type="molecule type" value="Genomic_DNA"/>
</dbReference>
<dbReference type="PANTHER" id="PTHR10851">
    <property type="entry name" value="PYRIDOXINE-5-PHOSPHATE OXIDASE"/>
    <property type="match status" value="1"/>
</dbReference>
<dbReference type="InterPro" id="IPR000659">
    <property type="entry name" value="Pyridox_Oxase"/>
</dbReference>
<protein>
    <submittedName>
        <fullName evidence="8">Pyridoxamine 5'-phosphate oxidase</fullName>
        <ecNumber evidence="8">1.4.3.5</ecNumber>
    </submittedName>
</protein>
<dbReference type="HAMAP" id="MF_01629">
    <property type="entry name" value="PdxH"/>
    <property type="match status" value="1"/>
</dbReference>
<reference evidence="8" key="1">
    <citation type="submission" date="2018-06" db="EMBL/GenBank/DDBJ databases">
        <authorList>
            <person name="Zhirakovskaya E."/>
        </authorList>
    </citation>
    <scope>NUCLEOTIDE SEQUENCE</scope>
</reference>
<dbReference type="InterPro" id="IPR019576">
    <property type="entry name" value="Pyridoxamine_oxidase_dimer_C"/>
</dbReference>
<dbReference type="GO" id="GO:0004733">
    <property type="term" value="F:pyridoxamine phosphate oxidase activity"/>
    <property type="evidence" value="ECO:0007669"/>
    <property type="project" value="UniProtKB-EC"/>
</dbReference>
<gene>
    <name evidence="8" type="ORF">MNBD_GAMMA08-1958</name>
</gene>
<evidence type="ECO:0000256" key="5">
    <source>
        <dbReference type="SAM" id="Coils"/>
    </source>
</evidence>
<evidence type="ECO:0000259" key="7">
    <source>
        <dbReference type="Pfam" id="PF10590"/>
    </source>
</evidence>
<keyword evidence="3" id="KW-0288">FMN</keyword>
<organism evidence="8">
    <name type="scientific">hydrothermal vent metagenome</name>
    <dbReference type="NCBI Taxonomy" id="652676"/>
    <lineage>
        <taxon>unclassified sequences</taxon>
        <taxon>metagenomes</taxon>
        <taxon>ecological metagenomes</taxon>
    </lineage>
</organism>